<dbReference type="Pfam" id="PF00353">
    <property type="entry name" value="HemolysinCabind"/>
    <property type="match status" value="2"/>
</dbReference>
<evidence type="ECO:0000313" key="2">
    <source>
        <dbReference type="Proteomes" id="UP000247565"/>
    </source>
</evidence>
<sequence>MAIITVPGGSDSSIAVTVDGSQALALANQIRDDIVSHYYKTDRDIDVTNFYNGDDISPLASRSNLLFDGVIRNGGVYNVKDGVNFITVGTLIKDGQKLDANDKFDANNFRFLNEPVTVNSAMSANQYVRVLAGIDAQVTYKAGKESGQFAGGSKDHPINFIGNDQEGGRWQIATGDGDDTIASGSGNNVINAGAGKNKITLGTGNNQVTSDGQDTITAPNGGFNSITIRGGHSLINIGDNSLINDVSSNNVITVGGGSTVIGGNAGNVTFNAASNDGHNNNHNRNEFLGGQNNTITASTDNFDVIHGVNNTFNINGSFKFFNGTGNTNVTLTGGQNITTQTQIFGADGLNFHLTAKDVNDPNNPVLLVAGGGGNQTLDGSTSSSNLLIYSDSTKGATTQLLGVGGAGNDTLVGGVGSNTLTGGEGNNLFIFTKDTDQGGKTLITDFSKSKNNMVEFLNYGFNRSDVDRILQNAHQDDKGNAVLDLGNHQLILQGVSVKDLNGTQFTYINDPVKK</sequence>
<organism evidence="1 2">
    <name type="scientific">Commensalibacter melissae</name>
    <dbReference type="NCBI Taxonomy" id="2070537"/>
    <lineage>
        <taxon>Bacteria</taxon>
        <taxon>Pseudomonadati</taxon>
        <taxon>Pseudomonadota</taxon>
        <taxon>Alphaproteobacteria</taxon>
        <taxon>Acetobacterales</taxon>
        <taxon>Acetobacteraceae</taxon>
    </lineage>
</organism>
<dbReference type="EMBL" id="QGLT01000001">
    <property type="protein sequence ID" value="PXZ01967.1"/>
    <property type="molecule type" value="Genomic_DNA"/>
</dbReference>
<dbReference type="Proteomes" id="UP000247565">
    <property type="component" value="Unassembled WGS sequence"/>
</dbReference>
<dbReference type="InterPro" id="IPR001343">
    <property type="entry name" value="Hemolysn_Ca-bd"/>
</dbReference>
<evidence type="ECO:0008006" key="3">
    <source>
        <dbReference type="Google" id="ProtNLM"/>
    </source>
</evidence>
<dbReference type="AlphaFoldDB" id="A0A318N3X7"/>
<keyword evidence="2" id="KW-1185">Reference proteome</keyword>
<dbReference type="OrthoDB" id="7284453at2"/>
<dbReference type="Gene3D" id="2.150.10.10">
    <property type="entry name" value="Serralysin-like metalloprotease, C-terminal"/>
    <property type="match status" value="1"/>
</dbReference>
<dbReference type="PRINTS" id="PR00313">
    <property type="entry name" value="CABNDNGRPT"/>
</dbReference>
<dbReference type="RefSeq" id="WP_110438485.1">
    <property type="nucleotide sequence ID" value="NZ_CP046393.1"/>
</dbReference>
<protein>
    <recommendedName>
        <fullName evidence="3">Calcium-binding protein</fullName>
    </recommendedName>
</protein>
<comment type="caution">
    <text evidence="1">The sequence shown here is derived from an EMBL/GenBank/DDBJ whole genome shotgun (WGS) entry which is preliminary data.</text>
</comment>
<evidence type="ECO:0000313" key="1">
    <source>
        <dbReference type="EMBL" id="PXZ01967.1"/>
    </source>
</evidence>
<name>A0A318N3X7_9PROT</name>
<gene>
    <name evidence="1" type="ORF">DK869_02945</name>
</gene>
<dbReference type="GO" id="GO:0005509">
    <property type="term" value="F:calcium ion binding"/>
    <property type="evidence" value="ECO:0007669"/>
    <property type="project" value="InterPro"/>
</dbReference>
<dbReference type="SUPFAM" id="SSF51120">
    <property type="entry name" value="beta-Roll"/>
    <property type="match status" value="2"/>
</dbReference>
<proteinExistence type="predicted"/>
<dbReference type="InterPro" id="IPR011049">
    <property type="entry name" value="Serralysin-like_metalloprot_C"/>
</dbReference>
<accession>A0A318N3X7</accession>
<reference evidence="1 2" key="1">
    <citation type="submission" date="2018-05" db="EMBL/GenBank/DDBJ databases">
        <title>Reference genomes for bee gut microbiota database.</title>
        <authorList>
            <person name="Ellegaard K.M."/>
        </authorList>
    </citation>
    <scope>NUCLEOTIDE SEQUENCE [LARGE SCALE GENOMIC DNA]</scope>
    <source>
        <strain evidence="1 2">ESL0284</strain>
    </source>
</reference>